<dbReference type="GO" id="GO:0006508">
    <property type="term" value="P:proteolysis"/>
    <property type="evidence" value="ECO:0007669"/>
    <property type="project" value="UniProtKB-KW"/>
</dbReference>
<sequence length="299" mass="33726">MRTAEQSIMSLLSTKTLLCIVLSSTICQYARSQYFAFENSGINRNENSSSTVVSYAYKYDEDSGRIAGGHYAELGDYPYIAVVHRLLDNREYFKCGGTVLSRRWVLTAGHCVVNYPRRFLVVFGIVDKSGIDYDFLRGPGMSIITNQVFIHPQYEKGYNDIALLYMPQDIPFSKTIQPIKLAYYDGSFAKRDALVMGWGKDHMTSEGTIRLKYAILPIIENKVCKQYWRINDKHICTAAGFGRDACQGDSGGPLIVVENGQHLQIGIVSYGNGFCPSNYPGVFTRVSSYIYWIHEVTKL</sequence>
<name>A0A4S2L9S1_9HYME</name>
<feature type="signal peptide" evidence="7">
    <location>
        <begin position="1"/>
        <end position="32"/>
    </location>
</feature>
<evidence type="ECO:0000256" key="1">
    <source>
        <dbReference type="ARBA" id="ARBA00004239"/>
    </source>
</evidence>
<dbReference type="InterPro" id="IPR043504">
    <property type="entry name" value="Peptidase_S1_PA_chymotrypsin"/>
</dbReference>
<dbReference type="InterPro" id="IPR018114">
    <property type="entry name" value="TRYPSIN_HIS"/>
</dbReference>
<dbReference type="GO" id="GO:0005576">
    <property type="term" value="C:extracellular region"/>
    <property type="evidence" value="ECO:0007669"/>
    <property type="project" value="UniProtKB-SubCell"/>
</dbReference>
<gene>
    <name evidence="9" type="ORF">DBV15_11189</name>
</gene>
<dbReference type="InterPro" id="IPR051333">
    <property type="entry name" value="CLIP_Serine_Protease"/>
</dbReference>
<evidence type="ECO:0000256" key="6">
    <source>
        <dbReference type="RuleBase" id="RU363034"/>
    </source>
</evidence>
<feature type="domain" description="Peptidase S1" evidence="8">
    <location>
        <begin position="66"/>
        <end position="298"/>
    </location>
</feature>
<keyword evidence="7" id="KW-0732">Signal</keyword>
<keyword evidence="10" id="KW-1185">Reference proteome</keyword>
<dbReference type="Gene3D" id="2.40.10.10">
    <property type="entry name" value="Trypsin-like serine proteases"/>
    <property type="match status" value="1"/>
</dbReference>
<comment type="caution">
    <text evidence="9">The sequence shown here is derived from an EMBL/GenBank/DDBJ whole genome shotgun (WGS) entry which is preliminary data.</text>
</comment>
<dbReference type="STRING" id="300112.A0A4S2L9S1"/>
<accession>A0A4S2L9S1</accession>
<dbReference type="Proteomes" id="UP000310200">
    <property type="component" value="Unassembled WGS sequence"/>
</dbReference>
<evidence type="ECO:0000256" key="3">
    <source>
        <dbReference type="ARBA" id="ARBA00022801"/>
    </source>
</evidence>
<dbReference type="CDD" id="cd00190">
    <property type="entry name" value="Tryp_SPc"/>
    <property type="match status" value="1"/>
</dbReference>
<dbReference type="InterPro" id="IPR033116">
    <property type="entry name" value="TRYPSIN_SER"/>
</dbReference>
<evidence type="ECO:0000259" key="8">
    <source>
        <dbReference type="PROSITE" id="PS50240"/>
    </source>
</evidence>
<keyword evidence="2 6" id="KW-0645">Protease</keyword>
<dbReference type="SMART" id="SM00020">
    <property type="entry name" value="Tryp_SPc"/>
    <property type="match status" value="1"/>
</dbReference>
<organism evidence="9 10">
    <name type="scientific">Temnothorax longispinosus</name>
    <dbReference type="NCBI Taxonomy" id="300112"/>
    <lineage>
        <taxon>Eukaryota</taxon>
        <taxon>Metazoa</taxon>
        <taxon>Ecdysozoa</taxon>
        <taxon>Arthropoda</taxon>
        <taxon>Hexapoda</taxon>
        <taxon>Insecta</taxon>
        <taxon>Pterygota</taxon>
        <taxon>Neoptera</taxon>
        <taxon>Endopterygota</taxon>
        <taxon>Hymenoptera</taxon>
        <taxon>Apocrita</taxon>
        <taxon>Aculeata</taxon>
        <taxon>Formicoidea</taxon>
        <taxon>Formicidae</taxon>
        <taxon>Myrmicinae</taxon>
        <taxon>Temnothorax</taxon>
    </lineage>
</organism>
<proteinExistence type="predicted"/>
<feature type="chain" id="PRO_5020689683" evidence="7">
    <location>
        <begin position="33"/>
        <end position="299"/>
    </location>
</feature>
<comment type="subcellular location">
    <subcellularLocation>
        <location evidence="1">Secreted</location>
        <location evidence="1">Extracellular space</location>
    </subcellularLocation>
</comment>
<dbReference type="InterPro" id="IPR001314">
    <property type="entry name" value="Peptidase_S1A"/>
</dbReference>
<dbReference type="PROSITE" id="PS50240">
    <property type="entry name" value="TRYPSIN_DOM"/>
    <property type="match status" value="1"/>
</dbReference>
<dbReference type="AlphaFoldDB" id="A0A4S2L9S1"/>
<dbReference type="EMBL" id="QBLH01000216">
    <property type="protein sequence ID" value="TGZ57087.1"/>
    <property type="molecule type" value="Genomic_DNA"/>
</dbReference>
<dbReference type="Pfam" id="PF00089">
    <property type="entry name" value="Trypsin"/>
    <property type="match status" value="1"/>
</dbReference>
<dbReference type="FunFam" id="2.40.10.10:FF:000036">
    <property type="entry name" value="Trypsin beta"/>
    <property type="match status" value="1"/>
</dbReference>
<dbReference type="InterPro" id="IPR009003">
    <property type="entry name" value="Peptidase_S1_PA"/>
</dbReference>
<dbReference type="PROSITE" id="PS00135">
    <property type="entry name" value="TRYPSIN_SER"/>
    <property type="match status" value="1"/>
</dbReference>
<dbReference type="PROSITE" id="PS00134">
    <property type="entry name" value="TRYPSIN_HIS"/>
    <property type="match status" value="1"/>
</dbReference>
<protein>
    <submittedName>
        <fullName evidence="9">Venom protease</fullName>
    </submittedName>
</protein>
<keyword evidence="4 6" id="KW-0720">Serine protease</keyword>
<evidence type="ECO:0000256" key="2">
    <source>
        <dbReference type="ARBA" id="ARBA00022670"/>
    </source>
</evidence>
<evidence type="ECO:0000256" key="7">
    <source>
        <dbReference type="SAM" id="SignalP"/>
    </source>
</evidence>
<dbReference type="SUPFAM" id="SSF50494">
    <property type="entry name" value="Trypsin-like serine proteases"/>
    <property type="match status" value="1"/>
</dbReference>
<evidence type="ECO:0000313" key="10">
    <source>
        <dbReference type="Proteomes" id="UP000310200"/>
    </source>
</evidence>
<dbReference type="PANTHER" id="PTHR24260:SF145">
    <property type="entry name" value="FI17609P1-RELATED"/>
    <property type="match status" value="1"/>
</dbReference>
<dbReference type="GO" id="GO:0004252">
    <property type="term" value="F:serine-type endopeptidase activity"/>
    <property type="evidence" value="ECO:0007669"/>
    <property type="project" value="InterPro"/>
</dbReference>
<keyword evidence="3 6" id="KW-0378">Hydrolase</keyword>
<dbReference type="PANTHER" id="PTHR24260">
    <property type="match status" value="1"/>
</dbReference>
<reference evidence="9 10" key="1">
    <citation type="journal article" date="2019" name="Philos. Trans. R. Soc. Lond., B, Biol. Sci.">
        <title>Ant behaviour and brain gene expression of defending hosts depend on the ecological success of the intruding social parasite.</title>
        <authorList>
            <person name="Kaur R."/>
            <person name="Stoldt M."/>
            <person name="Jongepier E."/>
            <person name="Feldmeyer B."/>
            <person name="Menzel F."/>
            <person name="Bornberg-Bauer E."/>
            <person name="Foitzik S."/>
        </authorList>
    </citation>
    <scope>NUCLEOTIDE SEQUENCE [LARGE SCALE GENOMIC DNA]</scope>
    <source>
        <tissue evidence="9">Whole body</tissue>
    </source>
</reference>
<evidence type="ECO:0000256" key="5">
    <source>
        <dbReference type="ARBA" id="ARBA00023157"/>
    </source>
</evidence>
<keyword evidence="5" id="KW-1015">Disulfide bond</keyword>
<evidence type="ECO:0000313" key="9">
    <source>
        <dbReference type="EMBL" id="TGZ57087.1"/>
    </source>
</evidence>
<evidence type="ECO:0000256" key="4">
    <source>
        <dbReference type="ARBA" id="ARBA00022825"/>
    </source>
</evidence>
<dbReference type="PRINTS" id="PR00722">
    <property type="entry name" value="CHYMOTRYPSIN"/>
</dbReference>
<feature type="non-terminal residue" evidence="9">
    <location>
        <position position="299"/>
    </location>
</feature>
<dbReference type="InterPro" id="IPR001254">
    <property type="entry name" value="Trypsin_dom"/>
</dbReference>